<feature type="domain" description="Transglutaminase-like" evidence="1">
    <location>
        <begin position="133"/>
        <end position="203"/>
    </location>
</feature>
<dbReference type="Gene3D" id="3.10.620.30">
    <property type="match status" value="1"/>
</dbReference>
<dbReference type="AlphaFoldDB" id="A0A5P2G8J8"/>
<organism evidence="2 3">
    <name type="scientific">Rhizosphaericola mali</name>
    <dbReference type="NCBI Taxonomy" id="2545455"/>
    <lineage>
        <taxon>Bacteria</taxon>
        <taxon>Pseudomonadati</taxon>
        <taxon>Bacteroidota</taxon>
        <taxon>Chitinophagia</taxon>
        <taxon>Chitinophagales</taxon>
        <taxon>Chitinophagaceae</taxon>
        <taxon>Rhizosphaericola</taxon>
    </lineage>
</organism>
<gene>
    <name evidence="2" type="ORF">E0W69_016110</name>
</gene>
<evidence type="ECO:0000313" key="2">
    <source>
        <dbReference type="EMBL" id="QES91008.1"/>
    </source>
</evidence>
<dbReference type="SMART" id="SM00460">
    <property type="entry name" value="TGc"/>
    <property type="match status" value="1"/>
</dbReference>
<dbReference type="InterPro" id="IPR038765">
    <property type="entry name" value="Papain-like_cys_pep_sf"/>
</dbReference>
<dbReference type="InterPro" id="IPR013589">
    <property type="entry name" value="Bac_transglu_N"/>
</dbReference>
<dbReference type="Pfam" id="PF01841">
    <property type="entry name" value="Transglut_core"/>
    <property type="match status" value="1"/>
</dbReference>
<reference evidence="2 3" key="1">
    <citation type="submission" date="2019-09" db="EMBL/GenBank/DDBJ databases">
        <title>Complete genome sequence of Arachidicoccus sp. B3-10 isolated from apple orchard soil.</title>
        <authorList>
            <person name="Kim H.S."/>
            <person name="Han K.-I."/>
            <person name="Suh M.K."/>
            <person name="Lee K.C."/>
            <person name="Eom M.K."/>
            <person name="Kim J.-S."/>
            <person name="Kang S.W."/>
            <person name="Sin Y."/>
            <person name="Lee J.-S."/>
        </authorList>
    </citation>
    <scope>NUCLEOTIDE SEQUENCE [LARGE SCALE GENOMIC DNA]</scope>
    <source>
        <strain evidence="2 3">B3-10</strain>
    </source>
</reference>
<proteinExistence type="predicted"/>
<dbReference type="Pfam" id="PF08379">
    <property type="entry name" value="Bact_transglu_N"/>
    <property type="match status" value="1"/>
</dbReference>
<dbReference type="OrthoDB" id="9804872at2"/>
<dbReference type="KEGG" id="arac:E0W69_016110"/>
<dbReference type="EMBL" id="CP044016">
    <property type="protein sequence ID" value="QES91008.1"/>
    <property type="molecule type" value="Genomic_DNA"/>
</dbReference>
<accession>A0A5P2G8J8</accession>
<protein>
    <submittedName>
        <fullName evidence="2">Transglutaminase family protein</fullName>
    </submittedName>
</protein>
<name>A0A5P2G8J8_9BACT</name>
<dbReference type="Proteomes" id="UP000292424">
    <property type="component" value="Chromosome"/>
</dbReference>
<dbReference type="PANTHER" id="PTHR33490">
    <property type="entry name" value="BLR5614 PROTEIN-RELATED"/>
    <property type="match status" value="1"/>
</dbReference>
<dbReference type="PANTHER" id="PTHR33490:SF7">
    <property type="entry name" value="BLR2979 PROTEIN"/>
    <property type="match status" value="1"/>
</dbReference>
<sequence>MSPDPLTRQTYEDAFGNNLEYFSIEEDHSELSVTSVSIIENDYKSVDEKWNEAAKISWKEIKDSIRENDYSILQFIAPTTITEFNCDIKEFAEKIFSKNTSFLICVKTLMQTIFTDWKFSSGFTTIATPPSEVFKLKKGVCQDFANLALACIRSLGLPARYVSGYIETIPPEGEKKMLGADASHAWFAVFVPNYGWFDFDPTNNKIPKEEYIVTSWGRDYFDVVPLKGVMTGFGENTMDVAVDVVKM</sequence>
<keyword evidence="3" id="KW-1185">Reference proteome</keyword>
<dbReference type="InterPro" id="IPR002931">
    <property type="entry name" value="Transglutaminase-like"/>
</dbReference>
<evidence type="ECO:0000259" key="1">
    <source>
        <dbReference type="SMART" id="SM00460"/>
    </source>
</evidence>
<dbReference type="SUPFAM" id="SSF54001">
    <property type="entry name" value="Cysteine proteinases"/>
    <property type="match status" value="1"/>
</dbReference>
<evidence type="ECO:0000313" key="3">
    <source>
        <dbReference type="Proteomes" id="UP000292424"/>
    </source>
</evidence>